<dbReference type="InterPro" id="IPR005077">
    <property type="entry name" value="Peptidase_C11"/>
</dbReference>
<sequence length="342" mass="39338">MSANNNLTAEAMDNINQMESGFGDFDGKLIVYARVFGQAPKIYEIVHDQSPRIVSKVLKSYPEHNASDPEVMKMVFRDMQDLSRSERYGAILWSHATNWHPGTEKKMTKLKSFGEDGGKTMDIMNLKRVLPRNLDYLIFDACSMGSVEVLYELRDIVPLVLASPTEVISVGMPYDRIVEFLLMRDSREGLKRAAQLYYEFYSRQQGQMQSATFSLVDMGEMDNLAKAMREVIEKHPGTVVHRESVQRLDLDVNAVNTVPAFDLLDFCAKNYPKQDYEMVRQQVNRTVLYKVNTSHFLGTPINAFSGLSCYIPSRSESRFFKYYQSLNWSRVSSYFRLFQAYS</sequence>
<name>A0ABW3RHC6_9SPHI</name>
<keyword evidence="2" id="KW-1185">Reference proteome</keyword>
<organism evidence="1 2">
    <name type="scientific">Sphingobacterium daejeonense</name>
    <dbReference type="NCBI Taxonomy" id="371142"/>
    <lineage>
        <taxon>Bacteria</taxon>
        <taxon>Pseudomonadati</taxon>
        <taxon>Bacteroidota</taxon>
        <taxon>Sphingobacteriia</taxon>
        <taxon>Sphingobacteriales</taxon>
        <taxon>Sphingobacteriaceae</taxon>
        <taxon>Sphingobacterium</taxon>
    </lineage>
</organism>
<dbReference type="PANTHER" id="PTHR37835:SF1">
    <property type="entry name" value="ALPHA-CLOSTRIPAIN"/>
    <property type="match status" value="1"/>
</dbReference>
<evidence type="ECO:0000313" key="2">
    <source>
        <dbReference type="Proteomes" id="UP001597205"/>
    </source>
</evidence>
<dbReference type="Gene3D" id="3.40.50.11970">
    <property type="match status" value="1"/>
</dbReference>
<accession>A0ABW3RHC6</accession>
<evidence type="ECO:0000313" key="1">
    <source>
        <dbReference type="EMBL" id="MFD1164459.1"/>
    </source>
</evidence>
<dbReference type="Pfam" id="PF03415">
    <property type="entry name" value="Peptidase_C11"/>
    <property type="match status" value="1"/>
</dbReference>
<dbReference type="PANTHER" id="PTHR37835">
    <property type="entry name" value="ALPHA-CLOSTRIPAIN"/>
    <property type="match status" value="1"/>
</dbReference>
<dbReference type="EMBL" id="JBHTKY010000002">
    <property type="protein sequence ID" value="MFD1164459.1"/>
    <property type="molecule type" value="Genomic_DNA"/>
</dbReference>
<dbReference type="RefSeq" id="WP_380894614.1">
    <property type="nucleotide sequence ID" value="NZ_JBHTKY010000002.1"/>
</dbReference>
<dbReference type="Proteomes" id="UP001597205">
    <property type="component" value="Unassembled WGS sequence"/>
</dbReference>
<gene>
    <name evidence="1" type="ORF">ACFQ2C_02455</name>
</gene>
<reference evidence="2" key="1">
    <citation type="journal article" date="2019" name="Int. J. Syst. Evol. Microbiol.">
        <title>The Global Catalogue of Microorganisms (GCM) 10K type strain sequencing project: providing services to taxonomists for standard genome sequencing and annotation.</title>
        <authorList>
            <consortium name="The Broad Institute Genomics Platform"/>
            <consortium name="The Broad Institute Genome Sequencing Center for Infectious Disease"/>
            <person name="Wu L."/>
            <person name="Ma J."/>
        </authorList>
    </citation>
    <scope>NUCLEOTIDE SEQUENCE [LARGE SCALE GENOMIC DNA]</scope>
    <source>
        <strain evidence="2">CCUG 52468</strain>
    </source>
</reference>
<proteinExistence type="predicted"/>
<protein>
    <submittedName>
        <fullName evidence="1">Clostripain-related cysteine peptidase</fullName>
    </submittedName>
</protein>
<comment type="caution">
    <text evidence="1">The sequence shown here is derived from an EMBL/GenBank/DDBJ whole genome shotgun (WGS) entry which is preliminary data.</text>
</comment>